<name>A0A3L6T3A2_PANMI</name>
<sequence length="270" mass="29074">MATLSRNRARGRLSDGETAVLIKAWQPLYERRGAGEIDPSVPARWHRRVRSRCIVAADWRAVATAVNAYRDSKSLGSYRDPQQCKGRITSVTKIYWDEYARGAGWSSWRFFPTLGHILNPDGDGQPVSRGPPPAPARPEVPPQDGVADGDVDVESGGDAEDASTMVEPVQLEDVSDGGDTAVDMRGEEDGHGSAAGYVRRPAAAVADHSGGEVIDGLLHIPKRPRTGGSASGAAGTRGGASAAGFLMCLICLVWRRLLDARLRLPLWPRW</sequence>
<dbReference type="GO" id="GO:0005634">
    <property type="term" value="C:nucleus"/>
    <property type="evidence" value="ECO:0007669"/>
    <property type="project" value="TreeGrafter"/>
</dbReference>
<feature type="compositionally biased region" description="Acidic residues" evidence="1">
    <location>
        <begin position="147"/>
        <end position="161"/>
    </location>
</feature>
<dbReference type="InterPro" id="IPR044823">
    <property type="entry name" value="ASIL1/2-like"/>
</dbReference>
<dbReference type="PANTHER" id="PTHR31307">
    <property type="entry name" value="TRIHELIX TRANSCRIPTION FACTOR ASIL2"/>
    <property type="match status" value="1"/>
</dbReference>
<dbReference type="Proteomes" id="UP000275267">
    <property type="component" value="Unassembled WGS sequence"/>
</dbReference>
<dbReference type="GO" id="GO:0000976">
    <property type="term" value="F:transcription cis-regulatory region binding"/>
    <property type="evidence" value="ECO:0007669"/>
    <property type="project" value="TreeGrafter"/>
</dbReference>
<gene>
    <name evidence="2" type="ORF">C2845_PM05G23840</name>
</gene>
<dbReference type="EMBL" id="PQIB02000003">
    <property type="protein sequence ID" value="RLN31190.1"/>
    <property type="molecule type" value="Genomic_DNA"/>
</dbReference>
<comment type="caution">
    <text evidence="2">The sequence shown here is derived from an EMBL/GenBank/DDBJ whole genome shotgun (WGS) entry which is preliminary data.</text>
</comment>
<evidence type="ECO:0000256" key="1">
    <source>
        <dbReference type="SAM" id="MobiDB-lite"/>
    </source>
</evidence>
<feature type="region of interest" description="Disordered" evidence="1">
    <location>
        <begin position="119"/>
        <end position="169"/>
    </location>
</feature>
<feature type="compositionally biased region" description="Pro residues" evidence="1">
    <location>
        <begin position="129"/>
        <end position="141"/>
    </location>
</feature>
<evidence type="ECO:0000313" key="2">
    <source>
        <dbReference type="EMBL" id="RLN31190.1"/>
    </source>
</evidence>
<proteinExistence type="predicted"/>
<dbReference type="PANTHER" id="PTHR31307:SF46">
    <property type="entry name" value="MYB_SANT-LIKE DNA-BINDING DOMAIN-CONTAINING PROTEIN"/>
    <property type="match status" value="1"/>
</dbReference>
<organism evidence="2 3">
    <name type="scientific">Panicum miliaceum</name>
    <name type="common">Proso millet</name>
    <name type="synonym">Broomcorn millet</name>
    <dbReference type="NCBI Taxonomy" id="4540"/>
    <lineage>
        <taxon>Eukaryota</taxon>
        <taxon>Viridiplantae</taxon>
        <taxon>Streptophyta</taxon>
        <taxon>Embryophyta</taxon>
        <taxon>Tracheophyta</taxon>
        <taxon>Spermatophyta</taxon>
        <taxon>Magnoliopsida</taxon>
        <taxon>Liliopsida</taxon>
        <taxon>Poales</taxon>
        <taxon>Poaceae</taxon>
        <taxon>PACMAD clade</taxon>
        <taxon>Panicoideae</taxon>
        <taxon>Panicodae</taxon>
        <taxon>Paniceae</taxon>
        <taxon>Panicinae</taxon>
        <taxon>Panicum</taxon>
        <taxon>Panicum sect. Panicum</taxon>
    </lineage>
</organism>
<evidence type="ECO:0000313" key="3">
    <source>
        <dbReference type="Proteomes" id="UP000275267"/>
    </source>
</evidence>
<accession>A0A3L6T3A2</accession>
<dbReference type="AlphaFoldDB" id="A0A3L6T3A2"/>
<reference evidence="3" key="1">
    <citation type="journal article" date="2019" name="Nat. Commun.">
        <title>The genome of broomcorn millet.</title>
        <authorList>
            <person name="Zou C."/>
            <person name="Miki D."/>
            <person name="Li D."/>
            <person name="Tang Q."/>
            <person name="Xiao L."/>
            <person name="Rajput S."/>
            <person name="Deng P."/>
            <person name="Jia W."/>
            <person name="Huang R."/>
            <person name="Zhang M."/>
            <person name="Sun Y."/>
            <person name="Hu J."/>
            <person name="Fu X."/>
            <person name="Schnable P.S."/>
            <person name="Li F."/>
            <person name="Zhang H."/>
            <person name="Feng B."/>
            <person name="Zhu X."/>
            <person name="Liu R."/>
            <person name="Schnable J.C."/>
            <person name="Zhu J.-K."/>
            <person name="Zhang H."/>
        </authorList>
    </citation>
    <scope>NUCLEOTIDE SEQUENCE [LARGE SCALE GENOMIC DNA]</scope>
</reference>
<protein>
    <submittedName>
        <fullName evidence="2">Uncharacterized protein</fullName>
    </submittedName>
</protein>
<keyword evidence="3" id="KW-1185">Reference proteome</keyword>